<dbReference type="Proteomes" id="UP000250235">
    <property type="component" value="Unassembled WGS sequence"/>
</dbReference>
<keyword evidence="1" id="KW-1133">Transmembrane helix</keyword>
<keyword evidence="3" id="KW-0808">Transferase</keyword>
<dbReference type="InterPro" id="IPR007652">
    <property type="entry name" value="A1-4-GlycosylTfrase_dom"/>
</dbReference>
<evidence type="ECO:0000313" key="3">
    <source>
        <dbReference type="EMBL" id="KZV39619.1"/>
    </source>
</evidence>
<dbReference type="InterPro" id="IPR044789">
    <property type="entry name" value="Put_A1-4-GlycosylTfrase_plant"/>
</dbReference>
<reference evidence="3 4" key="1">
    <citation type="journal article" date="2015" name="Proc. Natl. Acad. Sci. U.S.A.">
        <title>The resurrection genome of Boea hygrometrica: A blueprint for survival of dehydration.</title>
        <authorList>
            <person name="Xiao L."/>
            <person name="Yang G."/>
            <person name="Zhang L."/>
            <person name="Yang X."/>
            <person name="Zhao S."/>
            <person name="Ji Z."/>
            <person name="Zhou Q."/>
            <person name="Hu M."/>
            <person name="Wang Y."/>
            <person name="Chen M."/>
            <person name="Xu Y."/>
            <person name="Jin H."/>
            <person name="Xiao X."/>
            <person name="Hu G."/>
            <person name="Bao F."/>
            <person name="Hu Y."/>
            <person name="Wan P."/>
            <person name="Li L."/>
            <person name="Deng X."/>
            <person name="Kuang T."/>
            <person name="Xiang C."/>
            <person name="Zhu J.K."/>
            <person name="Oliver M.J."/>
            <person name="He Y."/>
        </authorList>
    </citation>
    <scope>NUCLEOTIDE SEQUENCE [LARGE SCALE GENOMIC DNA]</scope>
    <source>
        <strain evidence="4">cv. XS01</strain>
    </source>
</reference>
<organism evidence="3 4">
    <name type="scientific">Dorcoceras hygrometricum</name>
    <dbReference type="NCBI Taxonomy" id="472368"/>
    <lineage>
        <taxon>Eukaryota</taxon>
        <taxon>Viridiplantae</taxon>
        <taxon>Streptophyta</taxon>
        <taxon>Embryophyta</taxon>
        <taxon>Tracheophyta</taxon>
        <taxon>Spermatophyta</taxon>
        <taxon>Magnoliopsida</taxon>
        <taxon>eudicotyledons</taxon>
        <taxon>Gunneridae</taxon>
        <taxon>Pentapetalae</taxon>
        <taxon>asterids</taxon>
        <taxon>lamiids</taxon>
        <taxon>Lamiales</taxon>
        <taxon>Gesneriaceae</taxon>
        <taxon>Didymocarpoideae</taxon>
        <taxon>Trichosporeae</taxon>
        <taxon>Loxocarpinae</taxon>
        <taxon>Dorcoceras</taxon>
    </lineage>
</organism>
<dbReference type="Pfam" id="PF04572">
    <property type="entry name" value="Gb3_synth"/>
    <property type="match status" value="1"/>
</dbReference>
<evidence type="ECO:0000313" key="4">
    <source>
        <dbReference type="Proteomes" id="UP000250235"/>
    </source>
</evidence>
<feature type="transmembrane region" description="Helical" evidence="1">
    <location>
        <begin position="12"/>
        <end position="35"/>
    </location>
</feature>
<keyword evidence="1" id="KW-0472">Membrane</keyword>
<keyword evidence="3" id="KW-0328">Glycosyltransferase</keyword>
<dbReference type="AlphaFoldDB" id="A0A2Z7BYR5"/>
<dbReference type="Gene3D" id="3.90.550.20">
    <property type="match status" value="1"/>
</dbReference>
<sequence length="410" mass="46622">MSVSLRISRRTLQIYAIAALPLAIAVIILADSFIFNLSIGFNNFDNRFKRLDELKMQDAHSEAVLSLVQPTKVDIHGSSPPPAPVVGHGKKVFRAGNRLKPEVLGLFNSTELSRRFDSRVEEFFSANQCKVQFFMTWFAPVDSYGERELLAAESLFQTNPRSCLVIVSRSMDSRKGYQKFEPLITRGYRIRAITPDLWELLKNTPGETWLTDIKNGSRDPGVIPLPQNLSNLIRLAVLYRYGGVYLDTDFIVLKDFSSLRNSIGAQSADVNGNWSRLNNALLAFDKKHPLVYKFIEEFSTTFNGNKWGHNGPYLVSRVVNSTVGEIQHTNFTVMPTTAFYPVDWIQIGRFFSRPNDTDGEKLVESTVRRLHQSTYAVHLWNRQSKKLQVEEGSVIWRLLSQHCVICSQRA</sequence>
<dbReference type="InterPro" id="IPR007577">
    <property type="entry name" value="GlycoTrfase_DXD_sugar-bd_CS"/>
</dbReference>
<feature type="domain" description="Alpha 1,4-glycosyltransferase" evidence="2">
    <location>
        <begin position="283"/>
        <end position="409"/>
    </location>
</feature>
<keyword evidence="1" id="KW-0812">Transmembrane</keyword>
<dbReference type="PANTHER" id="PTHR46781:SF2">
    <property type="entry name" value="ALPHA 1,4-GLYCOSYLTRANSFERASE FAMILY PROTEIN"/>
    <property type="match status" value="1"/>
</dbReference>
<dbReference type="GO" id="GO:0016757">
    <property type="term" value="F:glycosyltransferase activity"/>
    <property type="evidence" value="ECO:0007669"/>
    <property type="project" value="UniProtKB-KW"/>
</dbReference>
<dbReference type="PANTHER" id="PTHR46781">
    <property type="entry name" value="ALPHA 1,4-GLYCOSYLTRANSFERASE FAMILY PROTEIN"/>
    <property type="match status" value="1"/>
</dbReference>
<dbReference type="OrthoDB" id="409543at2759"/>
<proteinExistence type="predicted"/>
<dbReference type="EMBL" id="KV000914">
    <property type="protein sequence ID" value="KZV39619.1"/>
    <property type="molecule type" value="Genomic_DNA"/>
</dbReference>
<dbReference type="Pfam" id="PF04488">
    <property type="entry name" value="Gly_transf_sug"/>
    <property type="match status" value="1"/>
</dbReference>
<accession>A0A2Z7BYR5</accession>
<dbReference type="InterPro" id="IPR029044">
    <property type="entry name" value="Nucleotide-diphossugar_trans"/>
</dbReference>
<evidence type="ECO:0000256" key="1">
    <source>
        <dbReference type="SAM" id="Phobius"/>
    </source>
</evidence>
<name>A0A2Z7BYR5_9LAMI</name>
<protein>
    <submittedName>
        <fullName evidence="3">Lactosylceramide 4-alpha-galactosyltransferase</fullName>
    </submittedName>
</protein>
<gene>
    <name evidence="3" type="ORF">F511_02082</name>
</gene>
<keyword evidence="4" id="KW-1185">Reference proteome</keyword>
<evidence type="ECO:0000259" key="2">
    <source>
        <dbReference type="Pfam" id="PF04572"/>
    </source>
</evidence>
<dbReference type="SUPFAM" id="SSF53448">
    <property type="entry name" value="Nucleotide-diphospho-sugar transferases"/>
    <property type="match status" value="1"/>
</dbReference>